<keyword evidence="3" id="KW-0143">Chaperone</keyword>
<evidence type="ECO:0000256" key="3">
    <source>
        <dbReference type="ARBA" id="ARBA00023186"/>
    </source>
</evidence>
<dbReference type="CDD" id="cd22860">
    <property type="entry name" value="PDRG1"/>
    <property type="match status" value="1"/>
</dbReference>
<protein>
    <recommendedName>
        <fullName evidence="7">P53 and DNA damage-regulated protein 1</fullName>
    </recommendedName>
</protein>
<evidence type="ECO:0000313" key="5">
    <source>
        <dbReference type="EMBL" id="KAK2185286.1"/>
    </source>
</evidence>
<reference evidence="5" key="1">
    <citation type="journal article" date="2023" name="Mol. Biol. Evol.">
        <title>Third-Generation Sequencing Reveals the Adaptive Role of the Epigenome in Three Deep-Sea Polychaetes.</title>
        <authorList>
            <person name="Perez M."/>
            <person name="Aroh O."/>
            <person name="Sun Y."/>
            <person name="Lan Y."/>
            <person name="Juniper S.K."/>
            <person name="Young C.R."/>
            <person name="Angers B."/>
            <person name="Qian P.Y."/>
        </authorList>
    </citation>
    <scope>NUCLEOTIDE SEQUENCE</scope>
    <source>
        <strain evidence="5">R07B-5</strain>
    </source>
</reference>
<feature type="coiled-coil region" evidence="4">
    <location>
        <begin position="32"/>
        <end position="95"/>
    </location>
</feature>
<name>A0AAD9UDG9_RIDPI</name>
<dbReference type="GO" id="GO:0005737">
    <property type="term" value="C:cytoplasm"/>
    <property type="evidence" value="ECO:0007669"/>
    <property type="project" value="UniProtKB-SubCell"/>
</dbReference>
<dbReference type="PANTHER" id="PTHR21162:SF0">
    <property type="entry name" value="P53 AND DNA DAMAGE-REGULATED PROTEIN 1"/>
    <property type="match status" value="1"/>
</dbReference>
<sequence>MAFDRARSDKVMATIVAAEEMAEEVLADRQQIVDLDRKRNQTREAIRAVQKDTSCDKEWVCFGNMFLKLSRAQTRTLLKKDYDRLDEEITDIRNKLKPKVNKLRDLEEKEELKGFDLWYHCQLMNTELSRMSYK</sequence>
<evidence type="ECO:0000313" key="6">
    <source>
        <dbReference type="Proteomes" id="UP001209878"/>
    </source>
</evidence>
<keyword evidence="6" id="KW-1185">Reference proteome</keyword>
<evidence type="ECO:0008006" key="7">
    <source>
        <dbReference type="Google" id="ProtNLM"/>
    </source>
</evidence>
<dbReference type="Proteomes" id="UP001209878">
    <property type="component" value="Unassembled WGS sequence"/>
</dbReference>
<evidence type="ECO:0000256" key="4">
    <source>
        <dbReference type="SAM" id="Coils"/>
    </source>
</evidence>
<dbReference type="SUPFAM" id="SSF46579">
    <property type="entry name" value="Prefoldin"/>
    <property type="match status" value="1"/>
</dbReference>
<evidence type="ECO:0000256" key="1">
    <source>
        <dbReference type="ARBA" id="ARBA00004496"/>
    </source>
</evidence>
<keyword evidence="2" id="KW-0963">Cytoplasm</keyword>
<keyword evidence="4" id="KW-0175">Coiled coil</keyword>
<dbReference type="PANTHER" id="PTHR21162">
    <property type="entry name" value="P53 AND DNA DAMAGE-REGULATED PROTEIN"/>
    <property type="match status" value="1"/>
</dbReference>
<gene>
    <name evidence="5" type="ORF">NP493_241g06159</name>
</gene>
<comment type="subcellular location">
    <subcellularLocation>
        <location evidence="1">Cytoplasm</location>
    </subcellularLocation>
</comment>
<comment type="caution">
    <text evidence="5">The sequence shown here is derived from an EMBL/GenBank/DDBJ whole genome shotgun (WGS) entry which is preliminary data.</text>
</comment>
<accession>A0AAD9UDG9</accession>
<dbReference type="InterPro" id="IPR030482">
    <property type="entry name" value="PDRG1"/>
</dbReference>
<evidence type="ECO:0000256" key="2">
    <source>
        <dbReference type="ARBA" id="ARBA00022490"/>
    </source>
</evidence>
<dbReference type="EMBL" id="JAODUO010000241">
    <property type="protein sequence ID" value="KAK2185286.1"/>
    <property type="molecule type" value="Genomic_DNA"/>
</dbReference>
<proteinExistence type="predicted"/>
<dbReference type="AlphaFoldDB" id="A0AAD9UDG9"/>
<organism evidence="5 6">
    <name type="scientific">Ridgeia piscesae</name>
    <name type="common">Tubeworm</name>
    <dbReference type="NCBI Taxonomy" id="27915"/>
    <lineage>
        <taxon>Eukaryota</taxon>
        <taxon>Metazoa</taxon>
        <taxon>Spiralia</taxon>
        <taxon>Lophotrochozoa</taxon>
        <taxon>Annelida</taxon>
        <taxon>Polychaeta</taxon>
        <taxon>Sedentaria</taxon>
        <taxon>Canalipalpata</taxon>
        <taxon>Sabellida</taxon>
        <taxon>Siboglinidae</taxon>
        <taxon>Ridgeia</taxon>
    </lineage>
</organism>